<dbReference type="InterPro" id="IPR036388">
    <property type="entry name" value="WH-like_DNA-bd_sf"/>
</dbReference>
<dbReference type="InterPro" id="IPR007627">
    <property type="entry name" value="RNA_pol_sigma70_r2"/>
</dbReference>
<dbReference type="SUPFAM" id="SSF54427">
    <property type="entry name" value="NTF2-like"/>
    <property type="match status" value="1"/>
</dbReference>
<dbReference type="NCBIfam" id="NF006089">
    <property type="entry name" value="PRK08241.1"/>
    <property type="match status" value="1"/>
</dbReference>
<accession>A0A3N0GJJ2</accession>
<dbReference type="EMBL" id="RJSF01000044">
    <property type="protein sequence ID" value="RNM12609.1"/>
    <property type="molecule type" value="Genomic_DNA"/>
</dbReference>
<comment type="caution">
    <text evidence="11">The sequence shown here is derived from an EMBL/GenBank/DDBJ whole genome shotgun (WGS) entry which is preliminary data.</text>
</comment>
<dbReference type="InterPro" id="IPR039425">
    <property type="entry name" value="RNA_pol_sigma-70-like"/>
</dbReference>
<feature type="domain" description="RNA polymerase sigma-70 region 2" evidence="9">
    <location>
        <begin position="24"/>
        <end position="87"/>
    </location>
</feature>
<dbReference type="InterPro" id="IPR013325">
    <property type="entry name" value="RNA_pol_sigma_r2"/>
</dbReference>
<keyword evidence="5 7" id="KW-0238">DNA-binding</keyword>
<dbReference type="AlphaFoldDB" id="A0A3N0GJJ2"/>
<evidence type="ECO:0000259" key="9">
    <source>
        <dbReference type="Pfam" id="PF04542"/>
    </source>
</evidence>
<proteinExistence type="inferred from homology"/>
<protein>
    <recommendedName>
        <fullName evidence="7">RNA polymerase sigma factor</fullName>
    </recommendedName>
</protein>
<dbReference type="SUPFAM" id="SSF88659">
    <property type="entry name" value="Sigma3 and sigma4 domains of RNA polymerase sigma factors"/>
    <property type="match status" value="1"/>
</dbReference>
<evidence type="ECO:0000313" key="12">
    <source>
        <dbReference type="Proteomes" id="UP000279994"/>
    </source>
</evidence>
<dbReference type="RefSeq" id="WP_123224573.1">
    <property type="nucleotide sequence ID" value="NZ_RJSF01000044.1"/>
</dbReference>
<organism evidence="11 12">
    <name type="scientific">Nocardioides pocheonensis</name>
    <dbReference type="NCBI Taxonomy" id="661485"/>
    <lineage>
        <taxon>Bacteria</taxon>
        <taxon>Bacillati</taxon>
        <taxon>Actinomycetota</taxon>
        <taxon>Actinomycetes</taxon>
        <taxon>Propionibacteriales</taxon>
        <taxon>Nocardioidaceae</taxon>
        <taxon>Nocardioides</taxon>
    </lineage>
</organism>
<feature type="compositionally biased region" description="Basic and acidic residues" evidence="8">
    <location>
        <begin position="1"/>
        <end position="11"/>
    </location>
</feature>
<dbReference type="PANTHER" id="PTHR43133">
    <property type="entry name" value="RNA POLYMERASE ECF-TYPE SIGMA FACTO"/>
    <property type="match status" value="1"/>
</dbReference>
<keyword evidence="12" id="KW-1185">Reference proteome</keyword>
<dbReference type="Pfam" id="PF08281">
    <property type="entry name" value="Sigma70_r4_2"/>
    <property type="match status" value="1"/>
</dbReference>
<dbReference type="OrthoDB" id="6689546at2"/>
<dbReference type="NCBIfam" id="TIGR02960">
    <property type="entry name" value="SigX5"/>
    <property type="match status" value="1"/>
</dbReference>
<evidence type="ECO:0000256" key="5">
    <source>
        <dbReference type="ARBA" id="ARBA00023125"/>
    </source>
</evidence>
<dbReference type="Gene3D" id="3.10.450.50">
    <property type="match status" value="1"/>
</dbReference>
<dbReference type="GO" id="GO:0016987">
    <property type="term" value="F:sigma factor activity"/>
    <property type="evidence" value="ECO:0007669"/>
    <property type="project" value="UniProtKB-KW"/>
</dbReference>
<keyword evidence="3 7" id="KW-0805">Transcription regulation</keyword>
<name>A0A3N0GJJ2_9ACTN</name>
<dbReference type="Gene3D" id="1.10.1740.10">
    <property type="match status" value="1"/>
</dbReference>
<evidence type="ECO:0000256" key="4">
    <source>
        <dbReference type="ARBA" id="ARBA00023082"/>
    </source>
</evidence>
<evidence type="ECO:0000256" key="1">
    <source>
        <dbReference type="ARBA" id="ARBA00010641"/>
    </source>
</evidence>
<dbReference type="InterPro" id="IPR000838">
    <property type="entry name" value="RNA_pol_sigma70_ECF_CS"/>
</dbReference>
<dbReference type="Proteomes" id="UP000279994">
    <property type="component" value="Unassembled WGS sequence"/>
</dbReference>
<dbReference type="InterPro" id="IPR013249">
    <property type="entry name" value="RNA_pol_sigma70_r4_t2"/>
</dbReference>
<feature type="region of interest" description="Disordered" evidence="8">
    <location>
        <begin position="1"/>
        <end position="20"/>
    </location>
</feature>
<evidence type="ECO:0000256" key="3">
    <source>
        <dbReference type="ARBA" id="ARBA00023015"/>
    </source>
</evidence>
<dbReference type="PROSITE" id="PS01063">
    <property type="entry name" value="SIGMA70_ECF"/>
    <property type="match status" value="1"/>
</dbReference>
<sequence length="345" mass="37832">MTDTTHTDRGGEGATSDDFPTLADPYRRELFAHCYRMVGSVHDAEDLVQETYLRAWKAYHGFEGRSSLRTWLYRIATNVCLTSLEGSERRPLPTGLGAPSIAAGDPLVTADEVLWLEPVPDSMLADPAEQAAARDTIRLAFVAALQHLPPRQRAVLILRDVLKWQAAEVAEALEISTAAVNSVLQRAHAHLDKAQLSADTAPAPVAEEHKELLERYVTAFWEKDIDGIVSLLKQDAIWEMPPFVGWYEGAENIGRLIDLQCPGGPHEMPMVATSANGQPAYGLYMRQPDGRFTPYHLQVLTLTDGAVSHVGAFFDPTLFEIFGLPTELDAETAAALVGSGTEESR</sequence>
<evidence type="ECO:0000313" key="11">
    <source>
        <dbReference type="EMBL" id="RNM12609.1"/>
    </source>
</evidence>
<keyword evidence="4 7" id="KW-0731">Sigma factor</keyword>
<dbReference type="InterPro" id="IPR014305">
    <property type="entry name" value="RNA_pol_sigma-G_actinobac"/>
</dbReference>
<dbReference type="CDD" id="cd06171">
    <property type="entry name" value="Sigma70_r4"/>
    <property type="match status" value="1"/>
</dbReference>
<feature type="domain" description="RNA polymerase sigma factor 70 region 4 type 2" evidence="10">
    <location>
        <begin position="139"/>
        <end position="191"/>
    </location>
</feature>
<comment type="subunit">
    <text evidence="2">Interacts transiently with the RNA polymerase catalytic core formed by RpoA, RpoB, RpoC and RpoZ (2 alpha, 1 beta, 1 beta' and 1 omega subunit) to form the RNA polymerase holoenzyme that can initiate transcription.</text>
</comment>
<dbReference type="GO" id="GO:0006352">
    <property type="term" value="P:DNA-templated transcription initiation"/>
    <property type="evidence" value="ECO:0007669"/>
    <property type="project" value="InterPro"/>
</dbReference>
<dbReference type="InterPro" id="IPR014284">
    <property type="entry name" value="RNA_pol_sigma-70_dom"/>
</dbReference>
<reference evidence="11 12" key="1">
    <citation type="submission" date="2018-11" db="EMBL/GenBank/DDBJ databases">
        <authorList>
            <person name="Li F."/>
        </authorList>
    </citation>
    <scope>NUCLEOTIDE SEQUENCE [LARGE SCALE GENOMIC DNA]</scope>
    <source>
        <strain evidence="11 12">Gsoil 818</strain>
    </source>
</reference>
<dbReference type="GO" id="GO:0006950">
    <property type="term" value="P:response to stress"/>
    <property type="evidence" value="ECO:0007669"/>
    <property type="project" value="UniProtKB-ARBA"/>
</dbReference>
<dbReference type="Pfam" id="PF04542">
    <property type="entry name" value="Sigma70_r2"/>
    <property type="match status" value="1"/>
</dbReference>
<evidence type="ECO:0000259" key="10">
    <source>
        <dbReference type="Pfam" id="PF08281"/>
    </source>
</evidence>
<dbReference type="InterPro" id="IPR013324">
    <property type="entry name" value="RNA_pol_sigma_r3/r4-like"/>
</dbReference>
<evidence type="ECO:0000256" key="2">
    <source>
        <dbReference type="ARBA" id="ARBA00011344"/>
    </source>
</evidence>
<dbReference type="PANTHER" id="PTHR43133:SF65">
    <property type="entry name" value="ECF RNA POLYMERASE SIGMA FACTOR SIGG"/>
    <property type="match status" value="1"/>
</dbReference>
<evidence type="ECO:0000256" key="6">
    <source>
        <dbReference type="ARBA" id="ARBA00023163"/>
    </source>
</evidence>
<comment type="similarity">
    <text evidence="1 7">Belongs to the sigma-70 factor family. ECF subfamily.</text>
</comment>
<evidence type="ECO:0000256" key="8">
    <source>
        <dbReference type="SAM" id="MobiDB-lite"/>
    </source>
</evidence>
<gene>
    <name evidence="11" type="ORF">EFL26_18505</name>
</gene>
<dbReference type="NCBIfam" id="TIGR02937">
    <property type="entry name" value="sigma70-ECF"/>
    <property type="match status" value="1"/>
</dbReference>
<dbReference type="InterPro" id="IPR032710">
    <property type="entry name" value="NTF2-like_dom_sf"/>
</dbReference>
<keyword evidence="6 7" id="KW-0804">Transcription</keyword>
<dbReference type="SUPFAM" id="SSF88946">
    <property type="entry name" value="Sigma2 domain of RNA polymerase sigma factors"/>
    <property type="match status" value="1"/>
</dbReference>
<dbReference type="GO" id="GO:0003677">
    <property type="term" value="F:DNA binding"/>
    <property type="evidence" value="ECO:0007669"/>
    <property type="project" value="UniProtKB-KW"/>
</dbReference>
<dbReference type="Gene3D" id="1.10.10.10">
    <property type="entry name" value="Winged helix-like DNA-binding domain superfamily/Winged helix DNA-binding domain"/>
    <property type="match status" value="1"/>
</dbReference>
<evidence type="ECO:0000256" key="7">
    <source>
        <dbReference type="RuleBase" id="RU000716"/>
    </source>
</evidence>